<evidence type="ECO:0000256" key="1">
    <source>
        <dbReference type="SAM" id="Phobius"/>
    </source>
</evidence>
<dbReference type="STRING" id="29655.A0A0K9PWG1"/>
<dbReference type="SUPFAM" id="SSF53474">
    <property type="entry name" value="alpha/beta-Hydrolases"/>
    <property type="match status" value="1"/>
</dbReference>
<dbReference type="PANTHER" id="PTHR22778">
    <property type="entry name" value="OVARIAN CANCER GENE-2 PROTEIN-RELATED"/>
    <property type="match status" value="1"/>
</dbReference>
<keyword evidence="4" id="KW-1185">Reference proteome</keyword>
<evidence type="ECO:0000259" key="2">
    <source>
        <dbReference type="Pfam" id="PF03959"/>
    </source>
</evidence>
<dbReference type="Proteomes" id="UP000036987">
    <property type="component" value="Unassembled WGS sequence"/>
</dbReference>
<dbReference type="InterPro" id="IPR029058">
    <property type="entry name" value="AB_hydrolase_fold"/>
</dbReference>
<protein>
    <submittedName>
        <fullName evidence="3">Serine hydrolase family protein</fullName>
    </submittedName>
</protein>
<evidence type="ECO:0000313" key="4">
    <source>
        <dbReference type="Proteomes" id="UP000036987"/>
    </source>
</evidence>
<proteinExistence type="predicted"/>
<name>A0A0K9PWG1_ZOSMR</name>
<evidence type="ECO:0000313" key="3">
    <source>
        <dbReference type="EMBL" id="KMZ73326.1"/>
    </source>
</evidence>
<comment type="caution">
    <text evidence="3">The sequence shown here is derived from an EMBL/GenBank/DDBJ whole genome shotgun (WGS) entry which is preliminary data.</text>
</comment>
<dbReference type="Pfam" id="PF03959">
    <property type="entry name" value="FSH1"/>
    <property type="match status" value="1"/>
</dbReference>
<organism evidence="3 4">
    <name type="scientific">Zostera marina</name>
    <name type="common">Eelgrass</name>
    <dbReference type="NCBI Taxonomy" id="29655"/>
    <lineage>
        <taxon>Eukaryota</taxon>
        <taxon>Viridiplantae</taxon>
        <taxon>Streptophyta</taxon>
        <taxon>Embryophyta</taxon>
        <taxon>Tracheophyta</taxon>
        <taxon>Spermatophyta</taxon>
        <taxon>Magnoliopsida</taxon>
        <taxon>Liliopsida</taxon>
        <taxon>Zosteraceae</taxon>
        <taxon>Zostera</taxon>
    </lineage>
</organism>
<feature type="domain" description="Serine hydrolase" evidence="2">
    <location>
        <begin position="9"/>
        <end position="198"/>
    </location>
</feature>
<dbReference type="OMA" id="CRIAGTH"/>
<dbReference type="AlphaFoldDB" id="A0A0K9PWG1"/>
<accession>A0A0K9PWG1</accession>
<dbReference type="GO" id="GO:0016787">
    <property type="term" value="F:hydrolase activity"/>
    <property type="evidence" value="ECO:0000318"/>
    <property type="project" value="GO_Central"/>
</dbReference>
<dbReference type="InterPro" id="IPR005645">
    <property type="entry name" value="FSH-like_dom"/>
</dbReference>
<keyword evidence="3" id="KW-0378">Hydrolase</keyword>
<sequence length="223" mass="24847">MTTAMVGGKKLRVLCLHGFRTSGAIMKDQVLGKWPECLTSNLDLVFLDAPFPAEGRSDVDGLFPPPYYEWYQFDKEALLYRNFDECLKYVEDYMIEQGTFDGLIGFSRGGTLSAALAGMQAKGIALQRVPKLKFVVIIGGGLLLSPDLQEKAYSAKIESPSLHFIGEMDYLKPQSEELLGSFINPLIVSHPRGHTVPRLGGTYFFFSSCPTIVFIHLFMFNLS</sequence>
<gene>
    <name evidence="3" type="ORF">ZOSMA_14G00880</name>
</gene>
<dbReference type="GO" id="GO:0005634">
    <property type="term" value="C:nucleus"/>
    <property type="evidence" value="ECO:0000318"/>
    <property type="project" value="GO_Central"/>
</dbReference>
<reference evidence="4" key="1">
    <citation type="journal article" date="2016" name="Nature">
        <title>The genome of the seagrass Zostera marina reveals angiosperm adaptation to the sea.</title>
        <authorList>
            <person name="Olsen J.L."/>
            <person name="Rouze P."/>
            <person name="Verhelst B."/>
            <person name="Lin Y.-C."/>
            <person name="Bayer T."/>
            <person name="Collen J."/>
            <person name="Dattolo E."/>
            <person name="De Paoli E."/>
            <person name="Dittami S."/>
            <person name="Maumus F."/>
            <person name="Michel G."/>
            <person name="Kersting A."/>
            <person name="Lauritano C."/>
            <person name="Lohaus R."/>
            <person name="Toepel M."/>
            <person name="Tonon T."/>
            <person name="Vanneste K."/>
            <person name="Amirebrahimi M."/>
            <person name="Brakel J."/>
            <person name="Bostroem C."/>
            <person name="Chovatia M."/>
            <person name="Grimwood J."/>
            <person name="Jenkins J.W."/>
            <person name="Jueterbock A."/>
            <person name="Mraz A."/>
            <person name="Stam W.T."/>
            <person name="Tice H."/>
            <person name="Bornberg-Bauer E."/>
            <person name="Green P.J."/>
            <person name="Pearson G.A."/>
            <person name="Procaccini G."/>
            <person name="Duarte C.M."/>
            <person name="Schmutz J."/>
            <person name="Reusch T.B.H."/>
            <person name="Van de Peer Y."/>
        </authorList>
    </citation>
    <scope>NUCLEOTIDE SEQUENCE [LARGE SCALE GENOMIC DNA]</scope>
    <source>
        <strain evidence="4">cv. Finnish</strain>
    </source>
</reference>
<dbReference type="OrthoDB" id="414698at2759"/>
<feature type="transmembrane region" description="Helical" evidence="1">
    <location>
        <begin position="202"/>
        <end position="220"/>
    </location>
</feature>
<dbReference type="PANTHER" id="PTHR22778:SF51">
    <property type="entry name" value="DIHYDROFOLATE REDUCTASE"/>
    <property type="match status" value="1"/>
</dbReference>
<keyword evidence="1" id="KW-0472">Membrane</keyword>
<dbReference type="GO" id="GO:0005737">
    <property type="term" value="C:cytoplasm"/>
    <property type="evidence" value="ECO:0000318"/>
    <property type="project" value="GO_Central"/>
</dbReference>
<dbReference type="EMBL" id="LFYR01000585">
    <property type="protein sequence ID" value="KMZ73326.1"/>
    <property type="molecule type" value="Genomic_DNA"/>
</dbReference>
<keyword evidence="1" id="KW-0812">Transmembrane</keyword>
<dbReference type="Gene3D" id="3.40.50.1820">
    <property type="entry name" value="alpha/beta hydrolase"/>
    <property type="match status" value="1"/>
</dbReference>
<keyword evidence="1" id="KW-1133">Transmembrane helix</keyword>